<evidence type="ECO:0000259" key="10">
    <source>
        <dbReference type="PROSITE" id="PS51082"/>
    </source>
</evidence>
<keyword evidence="12" id="KW-1185">Reference proteome</keyword>
<dbReference type="InterPro" id="IPR003124">
    <property type="entry name" value="WH2_dom"/>
</dbReference>
<feature type="compositionally biased region" description="Pro residues" evidence="8">
    <location>
        <begin position="348"/>
        <end position="381"/>
    </location>
</feature>
<dbReference type="AlphaFoldDB" id="A0A8C8CT30"/>
<dbReference type="PROSITE" id="PS51082">
    <property type="entry name" value="WH2"/>
    <property type="match status" value="1"/>
</dbReference>
<feature type="domain" description="WH2" evidence="10">
    <location>
        <begin position="392"/>
        <end position="409"/>
    </location>
</feature>
<evidence type="ECO:0008006" key="13">
    <source>
        <dbReference type="Google" id="ProtNLM"/>
    </source>
</evidence>
<evidence type="ECO:0000259" key="9">
    <source>
        <dbReference type="PROSITE" id="PS50229"/>
    </source>
</evidence>
<proteinExistence type="predicted"/>
<dbReference type="FunFam" id="3.90.810.10:FF:000017">
    <property type="entry name" value="Wiskott-Aldrich syndrome (eczema-thrombocytopenia) b"/>
    <property type="match status" value="1"/>
</dbReference>
<evidence type="ECO:0000256" key="8">
    <source>
        <dbReference type="SAM" id="MobiDB-lite"/>
    </source>
</evidence>
<dbReference type="SUPFAM" id="SSF50729">
    <property type="entry name" value="PH domain-like"/>
    <property type="match status" value="1"/>
</dbReference>
<dbReference type="SMART" id="SM00461">
    <property type="entry name" value="WH1"/>
    <property type="match status" value="1"/>
</dbReference>
<evidence type="ECO:0000256" key="4">
    <source>
        <dbReference type="ARBA" id="ARBA00022553"/>
    </source>
</evidence>
<comment type="subcellular location">
    <subcellularLocation>
        <location evidence="2">Cytoplasm</location>
        <location evidence="2">Cytoskeleton</location>
    </subcellularLocation>
    <subcellularLocation>
        <location evidence="1">Nucleus</location>
    </subcellularLocation>
</comment>
<dbReference type="InterPro" id="IPR000095">
    <property type="entry name" value="CRIB_dom"/>
</dbReference>
<organism evidence="11 12">
    <name type="scientific">Oncorhynchus tshawytscha</name>
    <name type="common">Chinook salmon</name>
    <name type="synonym">Salmo tshawytscha</name>
    <dbReference type="NCBI Taxonomy" id="74940"/>
    <lineage>
        <taxon>Eukaryota</taxon>
        <taxon>Metazoa</taxon>
        <taxon>Chordata</taxon>
        <taxon>Craniata</taxon>
        <taxon>Vertebrata</taxon>
        <taxon>Euteleostomi</taxon>
        <taxon>Actinopterygii</taxon>
        <taxon>Neopterygii</taxon>
        <taxon>Teleostei</taxon>
        <taxon>Protacanthopterygii</taxon>
        <taxon>Salmoniformes</taxon>
        <taxon>Salmonidae</taxon>
        <taxon>Salmoninae</taxon>
        <taxon>Oncorhynchus</taxon>
    </lineage>
</organism>
<evidence type="ECO:0000313" key="11">
    <source>
        <dbReference type="Ensembl" id="ENSOTSP00005012910.2"/>
    </source>
</evidence>
<feature type="compositionally biased region" description="Acidic residues" evidence="8">
    <location>
        <begin position="446"/>
        <end position="463"/>
    </location>
</feature>
<sequence>MSRGSKSKGVQEYSPSSLLSPQENERLEDLLGRRCASLATTVAQLYMALPHSPTCWSLQQTGVACFVKDNHRRSYFIRLFDVKKGQLIWEQELYNQMVYHCARPFFHTFAADDCQVGLNFADEQEAQTFLSAVDEKINQRNRQVSEKKHRPLPSSGPGSPTSPSMVTMDIQNPDIQASRYRSVTPVPAPAFVSKGKKDKKKDKKKSSKLSKADIGRTHISSHVGWDPNNLDPDLKKLLSCAGISEAELKDEETSQLIQQVIENSGGMEAVKKAMNTGECHSECLSTGLKFIITSVDVLNCTSLSWASSPSAWELFLPSFLFHLPSPGHHLSMPAPPPPAPSTPSRGGPAPPPPPPPPPPPAQSSGDFPPPPPCKGPPPPAPASSGGGGGGGGRGALLDQIRLGRKLKNVTDSPEPPPPAQEDSEGIVGALMMVMQKRSKVIHSSDEGDEEGGYDDEDDDEWDD</sequence>
<gene>
    <name evidence="11" type="primary">LOC112216175</name>
</gene>
<feature type="region of interest" description="Disordered" evidence="8">
    <location>
        <begin position="1"/>
        <end position="21"/>
    </location>
</feature>
<feature type="compositionally biased region" description="Low complexity" evidence="8">
    <location>
        <begin position="152"/>
        <end position="164"/>
    </location>
</feature>
<evidence type="ECO:0000256" key="1">
    <source>
        <dbReference type="ARBA" id="ARBA00004123"/>
    </source>
</evidence>
<feature type="compositionally biased region" description="Polar residues" evidence="8">
    <location>
        <begin position="169"/>
        <end position="181"/>
    </location>
</feature>
<keyword evidence="4" id="KW-0597">Phosphoprotein</keyword>
<evidence type="ECO:0000313" key="12">
    <source>
        <dbReference type="Proteomes" id="UP000694402"/>
    </source>
</evidence>
<accession>A0A8C8CT30</accession>
<dbReference type="PANTHER" id="PTHR11202:SF36">
    <property type="entry name" value="ACTIN NUCLEATION-PROMOTING FACTOR WASL"/>
    <property type="match status" value="1"/>
</dbReference>
<keyword evidence="6" id="KW-0206">Cytoskeleton</keyword>
<dbReference type="Gene3D" id="3.90.810.10">
    <property type="entry name" value="CRIB domain"/>
    <property type="match status" value="2"/>
</dbReference>
<evidence type="ECO:0000256" key="5">
    <source>
        <dbReference type="ARBA" id="ARBA00022737"/>
    </source>
</evidence>
<dbReference type="Gene3D" id="2.30.29.30">
    <property type="entry name" value="Pleckstrin-homology domain (PH domain)/Phosphotyrosine-binding domain (PTB)"/>
    <property type="match status" value="1"/>
</dbReference>
<dbReference type="Ensembl" id="ENSOTST00005014137.2">
    <property type="protein sequence ID" value="ENSOTSP00005012910.2"/>
    <property type="gene ID" value="ENSOTSG00005006606.2"/>
</dbReference>
<dbReference type="InterPro" id="IPR036936">
    <property type="entry name" value="CRIB_dom_sf"/>
</dbReference>
<dbReference type="FunFam" id="2.30.29.30:FF:000130">
    <property type="entry name" value="neural Wiskott-Aldrich syndrome protein"/>
    <property type="match status" value="1"/>
</dbReference>
<dbReference type="GO" id="GO:0003779">
    <property type="term" value="F:actin binding"/>
    <property type="evidence" value="ECO:0007669"/>
    <property type="project" value="InterPro"/>
</dbReference>
<reference evidence="11" key="1">
    <citation type="submission" date="2025-08" db="UniProtKB">
        <authorList>
            <consortium name="Ensembl"/>
        </authorList>
    </citation>
    <scope>IDENTIFICATION</scope>
</reference>
<feature type="region of interest" description="Disordered" evidence="8">
    <location>
        <begin position="331"/>
        <end position="463"/>
    </location>
</feature>
<dbReference type="CDD" id="cd01205">
    <property type="entry name" value="EVH1_WASP-like"/>
    <property type="match status" value="1"/>
</dbReference>
<dbReference type="PROSITE" id="PS50229">
    <property type="entry name" value="WH1"/>
    <property type="match status" value="1"/>
</dbReference>
<dbReference type="Pfam" id="PF00786">
    <property type="entry name" value="PBD"/>
    <property type="match status" value="1"/>
</dbReference>
<dbReference type="InterPro" id="IPR011026">
    <property type="entry name" value="WAS_C"/>
</dbReference>
<dbReference type="GO" id="GO:0005856">
    <property type="term" value="C:cytoskeleton"/>
    <property type="evidence" value="ECO:0007669"/>
    <property type="project" value="UniProtKB-SubCell"/>
</dbReference>
<evidence type="ECO:0000256" key="2">
    <source>
        <dbReference type="ARBA" id="ARBA00004245"/>
    </source>
</evidence>
<dbReference type="PANTHER" id="PTHR11202">
    <property type="entry name" value="SPROUTY-RELATED, EVH1 DOMAIN-CONTAINING PROTEIN FAMILY MEMBER"/>
    <property type="match status" value="1"/>
</dbReference>
<dbReference type="InterPro" id="IPR000697">
    <property type="entry name" value="WH1/EVH1_dom"/>
</dbReference>
<dbReference type="Proteomes" id="UP000694402">
    <property type="component" value="Unassembled WGS sequence"/>
</dbReference>
<feature type="region of interest" description="Disordered" evidence="8">
    <location>
        <begin position="140"/>
        <end position="213"/>
    </location>
</feature>
<dbReference type="InterPro" id="IPR033927">
    <property type="entry name" value="WASPfam_EVH1"/>
</dbReference>
<name>A0A8C8CT30_ONCTS</name>
<reference evidence="11" key="2">
    <citation type="submission" date="2025-09" db="UniProtKB">
        <authorList>
            <consortium name="Ensembl"/>
        </authorList>
    </citation>
    <scope>IDENTIFICATION</scope>
</reference>
<dbReference type="GeneTree" id="ENSGT00970000193554"/>
<dbReference type="GO" id="GO:0005634">
    <property type="term" value="C:nucleus"/>
    <property type="evidence" value="ECO:0007669"/>
    <property type="project" value="UniProtKB-SubCell"/>
</dbReference>
<feature type="compositionally biased region" description="Basic residues" evidence="8">
    <location>
        <begin position="194"/>
        <end position="208"/>
    </location>
</feature>
<keyword evidence="3" id="KW-0963">Cytoplasm</keyword>
<dbReference type="Pfam" id="PF00568">
    <property type="entry name" value="WH1"/>
    <property type="match status" value="1"/>
</dbReference>
<feature type="compositionally biased region" description="Gly residues" evidence="8">
    <location>
        <begin position="384"/>
        <end position="394"/>
    </location>
</feature>
<dbReference type="SUPFAM" id="SSF47912">
    <property type="entry name" value="Wiscott-Aldrich syndrome protein, WASP, C-terminal domain"/>
    <property type="match status" value="2"/>
</dbReference>
<keyword evidence="5" id="KW-0677">Repeat</keyword>
<feature type="domain" description="WH1" evidence="9">
    <location>
        <begin position="31"/>
        <end position="140"/>
    </location>
</feature>
<dbReference type="GO" id="GO:0007015">
    <property type="term" value="P:actin filament organization"/>
    <property type="evidence" value="ECO:0007669"/>
    <property type="project" value="InterPro"/>
</dbReference>
<evidence type="ECO:0000256" key="6">
    <source>
        <dbReference type="ARBA" id="ARBA00023212"/>
    </source>
</evidence>
<dbReference type="InterPro" id="IPR011993">
    <property type="entry name" value="PH-like_dom_sf"/>
</dbReference>
<evidence type="ECO:0000256" key="3">
    <source>
        <dbReference type="ARBA" id="ARBA00022490"/>
    </source>
</evidence>
<keyword evidence="7" id="KW-0539">Nucleus</keyword>
<protein>
    <recommendedName>
        <fullName evidence="13">Wiskott-Aldrich syndrome protein</fullName>
    </recommendedName>
</protein>
<evidence type="ECO:0000256" key="7">
    <source>
        <dbReference type="ARBA" id="ARBA00023242"/>
    </source>
</evidence>